<organism evidence="1 2">
    <name type="scientific">Schizophyllum amplum</name>
    <dbReference type="NCBI Taxonomy" id="97359"/>
    <lineage>
        <taxon>Eukaryota</taxon>
        <taxon>Fungi</taxon>
        <taxon>Dikarya</taxon>
        <taxon>Basidiomycota</taxon>
        <taxon>Agaricomycotina</taxon>
        <taxon>Agaricomycetes</taxon>
        <taxon>Agaricomycetidae</taxon>
        <taxon>Agaricales</taxon>
        <taxon>Schizophyllaceae</taxon>
        <taxon>Schizophyllum</taxon>
    </lineage>
</organism>
<sequence length="257" mass="29903">MQAILCAVLNDWDLADTDAYPDTPSPPSSAFTPTISPPHSPLVTRPLHTIPFASIDLLDAVDRGRGGKVRHLYRYDLEALVWVLTWTVCCYENGMRRQPLPPYMRKWVSVRRPDRIRRLNETWVDADPHSCSLAKDDFIRTFPEQVPHETWTPGHKLAILLLDNMSWLQYQRQTDRRLGRIDADFRQLMAQKKFHELYLRIISREEPEEPDEPLACWRALWVSVRDVIEEYTKDIVTGDTDMEFVLGQISGMEDALE</sequence>
<protein>
    <recommendedName>
        <fullName evidence="3">Fungal-type protein kinase domain-containing protein</fullName>
    </recommendedName>
</protein>
<evidence type="ECO:0008006" key="3">
    <source>
        <dbReference type="Google" id="ProtNLM"/>
    </source>
</evidence>
<name>A0A550BZA3_9AGAR</name>
<comment type="caution">
    <text evidence="1">The sequence shown here is derived from an EMBL/GenBank/DDBJ whole genome shotgun (WGS) entry which is preliminary data.</text>
</comment>
<dbReference type="EMBL" id="VDMD01000041">
    <property type="protein sequence ID" value="TRM57877.1"/>
    <property type="molecule type" value="Genomic_DNA"/>
</dbReference>
<accession>A0A550BZA3</accession>
<dbReference type="Proteomes" id="UP000320762">
    <property type="component" value="Unassembled WGS sequence"/>
</dbReference>
<reference evidence="1 2" key="1">
    <citation type="journal article" date="2019" name="New Phytol.">
        <title>Comparative genomics reveals unique wood-decay strategies and fruiting body development in the Schizophyllaceae.</title>
        <authorList>
            <person name="Almasi E."/>
            <person name="Sahu N."/>
            <person name="Krizsan K."/>
            <person name="Balint B."/>
            <person name="Kovacs G.M."/>
            <person name="Kiss B."/>
            <person name="Cseklye J."/>
            <person name="Drula E."/>
            <person name="Henrissat B."/>
            <person name="Nagy I."/>
            <person name="Chovatia M."/>
            <person name="Adam C."/>
            <person name="LaButti K."/>
            <person name="Lipzen A."/>
            <person name="Riley R."/>
            <person name="Grigoriev I.V."/>
            <person name="Nagy L.G."/>
        </authorList>
    </citation>
    <scope>NUCLEOTIDE SEQUENCE [LARGE SCALE GENOMIC DNA]</scope>
    <source>
        <strain evidence="1 2">NL-1724</strain>
    </source>
</reference>
<dbReference type="AlphaFoldDB" id="A0A550BZA3"/>
<keyword evidence="2" id="KW-1185">Reference proteome</keyword>
<proteinExistence type="predicted"/>
<evidence type="ECO:0000313" key="2">
    <source>
        <dbReference type="Proteomes" id="UP000320762"/>
    </source>
</evidence>
<evidence type="ECO:0000313" key="1">
    <source>
        <dbReference type="EMBL" id="TRM57877.1"/>
    </source>
</evidence>
<dbReference type="OrthoDB" id="5569250at2759"/>
<gene>
    <name evidence="1" type="ORF">BD626DRAFT_204483</name>
</gene>